<proteinExistence type="predicted"/>
<dbReference type="GO" id="GO:0060003">
    <property type="term" value="P:copper ion export"/>
    <property type="evidence" value="ECO:0007669"/>
    <property type="project" value="TreeGrafter"/>
</dbReference>
<dbReference type="RefSeq" id="WP_092912690.1">
    <property type="nucleotide sequence ID" value="NZ_FOXB01000021.1"/>
</dbReference>
<reference evidence="2 3" key="1">
    <citation type="submission" date="2016-10" db="EMBL/GenBank/DDBJ databases">
        <authorList>
            <person name="de Groot N.N."/>
        </authorList>
    </citation>
    <scope>NUCLEOTIDE SEQUENCE [LARGE SCALE GENOMIC DNA]</scope>
    <source>
        <strain evidence="2 3">EP1-55-1</strain>
    </source>
</reference>
<organism evidence="2 3">
    <name type="scientific">Hydrogenimonas thermophila</name>
    <dbReference type="NCBI Taxonomy" id="223786"/>
    <lineage>
        <taxon>Bacteria</taxon>
        <taxon>Pseudomonadati</taxon>
        <taxon>Campylobacterota</taxon>
        <taxon>Epsilonproteobacteria</taxon>
        <taxon>Campylobacterales</taxon>
        <taxon>Hydrogenimonadaceae</taxon>
        <taxon>Hydrogenimonas</taxon>
    </lineage>
</organism>
<accession>A0A1I5QPC1</accession>
<dbReference type="InterPro" id="IPR051909">
    <property type="entry name" value="MFP_Cation_Efflux"/>
</dbReference>
<dbReference type="EMBL" id="FOXB01000021">
    <property type="protein sequence ID" value="SFP48115.1"/>
    <property type="molecule type" value="Genomic_DNA"/>
</dbReference>
<evidence type="ECO:0000256" key="1">
    <source>
        <dbReference type="ARBA" id="ARBA00022448"/>
    </source>
</evidence>
<dbReference type="AlphaFoldDB" id="A0A1I5QPC1"/>
<protein>
    <submittedName>
        <fullName evidence="2">Multidrug efflux pump subunit AcrA (Membrane-fusion protein)</fullName>
    </submittedName>
</protein>
<dbReference type="Gene3D" id="2.40.30.170">
    <property type="match status" value="1"/>
</dbReference>
<name>A0A1I5QPC1_9BACT</name>
<dbReference type="Gene3D" id="2.40.50.100">
    <property type="match status" value="1"/>
</dbReference>
<dbReference type="GO" id="GO:0015679">
    <property type="term" value="P:plasma membrane copper ion transport"/>
    <property type="evidence" value="ECO:0007669"/>
    <property type="project" value="TreeGrafter"/>
</dbReference>
<evidence type="ECO:0000313" key="2">
    <source>
        <dbReference type="EMBL" id="SFP48115.1"/>
    </source>
</evidence>
<sequence length="362" mass="40795">MKQFILLLTAFIYLQAQEIVVEKAKLQSFGKLLITNAKIVQLSNQQQQIVSRLGGHLEEYYVKPGETVKKGAPIAKIKSLELSKMTADFIAIGKKIDAARERFSSTKKLFEKGLASKQDLNKEQIALASIEANRNSLASQLKSLGINLNSLKGATDTLLIYAHADGLVSRLLIPLHTNLNAQTPIVSLVQKSGYYAIAYISVKEALNLPKDIQGRLSIGNLSFKCRYMYLLPKIDEETQRAQMLFWIESSNKPLLLNAFAQMEINLPPFKKYVAIKRSALTMFKGEWVVFIPKKEEDHDEHNEKDEHHHEEIPYEIRVVDVIERFEDKVAVKGLKDGEEYVADGVYFVKSALLKSEIGGHGH</sequence>
<dbReference type="Proteomes" id="UP000199227">
    <property type="component" value="Unassembled WGS sequence"/>
</dbReference>
<dbReference type="PANTHER" id="PTHR30097">
    <property type="entry name" value="CATION EFFLUX SYSTEM PROTEIN CUSB"/>
    <property type="match status" value="1"/>
</dbReference>
<dbReference type="SUPFAM" id="SSF56954">
    <property type="entry name" value="Outer membrane efflux proteins (OEP)"/>
    <property type="match status" value="1"/>
</dbReference>
<dbReference type="STRING" id="223786.SAMN05216234_12129"/>
<keyword evidence="1" id="KW-0813">Transport</keyword>
<dbReference type="GO" id="GO:0046914">
    <property type="term" value="F:transition metal ion binding"/>
    <property type="evidence" value="ECO:0007669"/>
    <property type="project" value="TreeGrafter"/>
</dbReference>
<dbReference type="Gene3D" id="1.10.287.470">
    <property type="entry name" value="Helix hairpin bin"/>
    <property type="match status" value="1"/>
</dbReference>
<dbReference type="OrthoDB" id="5446037at2"/>
<gene>
    <name evidence="2" type="ORF">SAMN05216234_12129</name>
</gene>
<dbReference type="GO" id="GO:0030288">
    <property type="term" value="C:outer membrane-bounded periplasmic space"/>
    <property type="evidence" value="ECO:0007669"/>
    <property type="project" value="TreeGrafter"/>
</dbReference>
<evidence type="ECO:0000313" key="3">
    <source>
        <dbReference type="Proteomes" id="UP000199227"/>
    </source>
</evidence>
<keyword evidence="3" id="KW-1185">Reference proteome</keyword>
<dbReference type="PANTHER" id="PTHR30097:SF15">
    <property type="entry name" value="CATION EFFLUX SYSTEM PROTEIN CUSB"/>
    <property type="match status" value="1"/>
</dbReference>
<dbReference type="SUPFAM" id="SSF111369">
    <property type="entry name" value="HlyD-like secretion proteins"/>
    <property type="match status" value="1"/>
</dbReference>